<dbReference type="SUPFAM" id="SSF81665">
    <property type="entry name" value="Calcium ATPase, transmembrane domain M"/>
    <property type="match status" value="1"/>
</dbReference>
<name>K2NUL5_9LACT</name>
<evidence type="ECO:0000313" key="2">
    <source>
        <dbReference type="EMBL" id="EKF51218.1"/>
    </source>
</evidence>
<dbReference type="Proteomes" id="UP000006787">
    <property type="component" value="Unassembled WGS sequence"/>
</dbReference>
<organism evidence="2 3">
    <name type="scientific">Lactococcus garvieae DCC43</name>
    <dbReference type="NCBI Taxonomy" id="1231377"/>
    <lineage>
        <taxon>Bacteria</taxon>
        <taxon>Bacillati</taxon>
        <taxon>Bacillota</taxon>
        <taxon>Bacilli</taxon>
        <taxon>Lactobacillales</taxon>
        <taxon>Streptococcaceae</taxon>
        <taxon>Lactococcus</taxon>
    </lineage>
</organism>
<proteinExistence type="predicted"/>
<evidence type="ECO:0000256" key="1">
    <source>
        <dbReference type="SAM" id="Phobius"/>
    </source>
</evidence>
<feature type="transmembrane region" description="Helical" evidence="1">
    <location>
        <begin position="102"/>
        <end position="125"/>
    </location>
</feature>
<feature type="transmembrane region" description="Helical" evidence="1">
    <location>
        <begin position="166"/>
        <end position="184"/>
    </location>
</feature>
<dbReference type="RefSeq" id="WP_003135967.1">
    <property type="nucleotide sequence ID" value="NZ_AMQS01000019.1"/>
</dbReference>
<sequence length="187" mass="22389">MNKLIDLAPWIIIPLLIILIIFSSKYKTILNSVKTDRLNLIKKEYPDLTDKDIKYLKDAFETYKKWYFYTPLQRKLNIILGSALLFSLVGYVHYMIWFKSVYILLVFLTLFLFVTLLVGITPPTLRQHQKFLKKYLKENPENEFKVVLFKDTYVDKVEKSSRIYKTLFTFIVILFLLLTLSFWHNNI</sequence>
<accession>K2NUL5</accession>
<gene>
    <name evidence="2" type="ORF">C426_1430</name>
</gene>
<feature type="transmembrane region" description="Helical" evidence="1">
    <location>
        <begin position="7"/>
        <end position="24"/>
    </location>
</feature>
<dbReference type="PATRIC" id="fig|1231377.3.peg.1426"/>
<dbReference type="InterPro" id="IPR023298">
    <property type="entry name" value="ATPase_P-typ_TM_dom_sf"/>
</dbReference>
<dbReference type="AlphaFoldDB" id="K2NUL5"/>
<protein>
    <submittedName>
        <fullName evidence="2">Uncharacterized protein</fullName>
    </submittedName>
</protein>
<keyword evidence="1" id="KW-0812">Transmembrane</keyword>
<reference evidence="2 3" key="1">
    <citation type="journal article" date="2012" name="J. Bacteriol.">
        <title>Genome Sequence of the Bacteriocin-Producing Strain Lactococcus garvieae DCC43.</title>
        <authorList>
            <person name="Gabrielsen C."/>
            <person name="Brede D.A."/>
            <person name="Hernandez P.E."/>
            <person name="Nes I.F."/>
            <person name="Diep D.B."/>
        </authorList>
    </citation>
    <scope>NUCLEOTIDE SEQUENCE [LARGE SCALE GENOMIC DNA]</scope>
    <source>
        <strain evidence="2 3">DCC43</strain>
    </source>
</reference>
<dbReference type="EMBL" id="AMQS01000019">
    <property type="protein sequence ID" value="EKF51218.1"/>
    <property type="molecule type" value="Genomic_DNA"/>
</dbReference>
<comment type="caution">
    <text evidence="2">The sequence shown here is derived from an EMBL/GenBank/DDBJ whole genome shotgun (WGS) entry which is preliminary data.</text>
</comment>
<feature type="transmembrane region" description="Helical" evidence="1">
    <location>
        <begin position="76"/>
        <end position="96"/>
    </location>
</feature>
<evidence type="ECO:0000313" key="3">
    <source>
        <dbReference type="Proteomes" id="UP000006787"/>
    </source>
</evidence>
<keyword evidence="1" id="KW-0472">Membrane</keyword>
<keyword evidence="1" id="KW-1133">Transmembrane helix</keyword>